<keyword evidence="4" id="KW-1133">Transmembrane helix</keyword>
<feature type="compositionally biased region" description="Low complexity" evidence="3">
    <location>
        <begin position="262"/>
        <end position="276"/>
    </location>
</feature>
<dbReference type="InterPro" id="IPR013785">
    <property type="entry name" value="Aldolase_TIM"/>
</dbReference>
<dbReference type="InterPro" id="IPR003673">
    <property type="entry name" value="CoA-Trfase_fam_III"/>
</dbReference>
<dbReference type="SUPFAM" id="SSF51569">
    <property type="entry name" value="Aldolase"/>
    <property type="match status" value="1"/>
</dbReference>
<evidence type="ECO:0000313" key="6">
    <source>
        <dbReference type="Proteomes" id="UP001501598"/>
    </source>
</evidence>
<keyword evidence="4" id="KW-0812">Transmembrane</keyword>
<dbReference type="Pfam" id="PF02515">
    <property type="entry name" value="CoA_transf_3"/>
    <property type="match status" value="1"/>
</dbReference>
<dbReference type="PANTHER" id="PTHR42738">
    <property type="entry name" value="HYDROXYMETHYLGLUTARYL-COA LYASE"/>
    <property type="match status" value="1"/>
</dbReference>
<keyword evidence="4" id="KW-0472">Membrane</keyword>
<dbReference type="Proteomes" id="UP001501598">
    <property type="component" value="Unassembled WGS sequence"/>
</dbReference>
<reference evidence="6" key="1">
    <citation type="journal article" date="2019" name="Int. J. Syst. Evol. Microbiol.">
        <title>The Global Catalogue of Microorganisms (GCM) 10K type strain sequencing project: providing services to taxonomists for standard genome sequencing and annotation.</title>
        <authorList>
            <consortium name="The Broad Institute Genomics Platform"/>
            <consortium name="The Broad Institute Genome Sequencing Center for Infectious Disease"/>
            <person name="Wu L."/>
            <person name="Ma J."/>
        </authorList>
    </citation>
    <scope>NUCLEOTIDE SEQUENCE [LARGE SCALE GENOMIC DNA]</scope>
    <source>
        <strain evidence="6">JCM 17906</strain>
    </source>
</reference>
<feature type="region of interest" description="Disordered" evidence="3">
    <location>
        <begin position="262"/>
        <end position="322"/>
    </location>
</feature>
<dbReference type="InterPro" id="IPR043594">
    <property type="entry name" value="HMGL"/>
</dbReference>
<gene>
    <name evidence="5" type="ORF">GCM10023175_60810</name>
</gene>
<name>A0ABP8S326_9PSEU</name>
<evidence type="ECO:0000256" key="2">
    <source>
        <dbReference type="ARBA" id="ARBA00023239"/>
    </source>
</evidence>
<organism evidence="5 6">
    <name type="scientific">Pseudonocardia xishanensis</name>
    <dbReference type="NCBI Taxonomy" id="630995"/>
    <lineage>
        <taxon>Bacteria</taxon>
        <taxon>Bacillati</taxon>
        <taxon>Actinomycetota</taxon>
        <taxon>Actinomycetes</taxon>
        <taxon>Pseudonocardiales</taxon>
        <taxon>Pseudonocardiaceae</taxon>
        <taxon>Pseudonocardia</taxon>
    </lineage>
</organism>
<feature type="compositionally biased region" description="Basic residues" evidence="3">
    <location>
        <begin position="283"/>
        <end position="296"/>
    </location>
</feature>
<evidence type="ECO:0000256" key="1">
    <source>
        <dbReference type="ARBA" id="ARBA00022723"/>
    </source>
</evidence>
<dbReference type="InterPro" id="IPR044855">
    <property type="entry name" value="CoA-Trfase_III_dom3_sf"/>
</dbReference>
<keyword evidence="6" id="KW-1185">Reference proteome</keyword>
<accession>A0ABP8S326</accession>
<dbReference type="SUPFAM" id="SSF89796">
    <property type="entry name" value="CoA-transferase family III (CaiB/BaiF)"/>
    <property type="match status" value="1"/>
</dbReference>
<comment type="caution">
    <text evidence="5">The sequence shown here is derived from an EMBL/GenBank/DDBJ whole genome shotgun (WGS) entry which is preliminary data.</text>
</comment>
<dbReference type="Gene3D" id="3.40.50.10540">
    <property type="entry name" value="Crotonobetainyl-coa:carnitine coa-transferase, domain 1"/>
    <property type="match status" value="1"/>
</dbReference>
<sequence length="431" mass="46869">MVIAGNGDGIFRRLMTVLGRPDLADDSDLGGNAGRWARRDELDEAVGAWTAARPRAEVLAAMDRAEIPAEPIYTAADICADPQFQALNMIQYFAVDTGGAEDARVGFPGIVPAYGDVSCRSDTSDPIWARTPPRSWVDESASAGRDVARRLQLSGHPLPTSRKVDLVRELLATGVPELEIGSLARPDLVPPLADTLDVVAALEPEELERCWLWVATPRHVERAMAVGARNVQYCLSVSDAHNRANIGRDTEASLAARRNRGRAAPAGRGWPRPCGASCPDHPHTKRPRSHRARRVRHIEGHPHRPYAQPPPSIRRTGASLSRVRHTRPLAARRDALAHRDDHRQDSAVRALLATFGSLGLVVGLVCAALTPYVTPEPVISMPMPRANAYESALSISYDWSPSLAILPASGLLLGLLLGVALHLRGWWLRRA</sequence>
<proteinExistence type="predicted"/>
<dbReference type="PANTHER" id="PTHR42738:SF7">
    <property type="entry name" value="HYDROXYMETHYLGLUTARYL-COA LYASE"/>
    <property type="match status" value="1"/>
</dbReference>
<evidence type="ECO:0000256" key="3">
    <source>
        <dbReference type="SAM" id="MobiDB-lite"/>
    </source>
</evidence>
<protein>
    <submittedName>
        <fullName evidence="5">Uncharacterized protein</fullName>
    </submittedName>
</protein>
<feature type="transmembrane region" description="Helical" evidence="4">
    <location>
        <begin position="350"/>
        <end position="373"/>
    </location>
</feature>
<evidence type="ECO:0000313" key="5">
    <source>
        <dbReference type="EMBL" id="GAA4557112.1"/>
    </source>
</evidence>
<keyword evidence="2" id="KW-0456">Lyase</keyword>
<dbReference type="Gene3D" id="3.20.20.70">
    <property type="entry name" value="Aldolase class I"/>
    <property type="match status" value="1"/>
</dbReference>
<dbReference type="Gene3D" id="3.30.1540.10">
    <property type="entry name" value="formyl-coa transferase, domain 3"/>
    <property type="match status" value="1"/>
</dbReference>
<dbReference type="EMBL" id="BAABGT010000099">
    <property type="protein sequence ID" value="GAA4557112.1"/>
    <property type="molecule type" value="Genomic_DNA"/>
</dbReference>
<dbReference type="InterPro" id="IPR023606">
    <property type="entry name" value="CoA-Trfase_III_dom_1_sf"/>
</dbReference>
<feature type="transmembrane region" description="Helical" evidence="4">
    <location>
        <begin position="403"/>
        <end position="423"/>
    </location>
</feature>
<keyword evidence="1" id="KW-0479">Metal-binding</keyword>
<evidence type="ECO:0000256" key="4">
    <source>
        <dbReference type="SAM" id="Phobius"/>
    </source>
</evidence>